<feature type="signal peptide" evidence="1">
    <location>
        <begin position="1"/>
        <end position="19"/>
    </location>
</feature>
<dbReference type="PIRSF" id="PIRSF004649">
    <property type="entry name" value="MlaC"/>
    <property type="match status" value="1"/>
</dbReference>
<dbReference type="Pfam" id="PF05494">
    <property type="entry name" value="MlaC"/>
    <property type="match status" value="1"/>
</dbReference>
<dbReference type="Gene3D" id="3.10.450.50">
    <property type="match status" value="1"/>
</dbReference>
<dbReference type="PANTHER" id="PTHR36573:SF1">
    <property type="entry name" value="INTERMEMBRANE PHOSPHOLIPID TRANSPORT SYSTEM BINDING PROTEIN MLAC"/>
    <property type="match status" value="1"/>
</dbReference>
<organism evidence="2 3">
    <name type="scientific">Denitromonas iodatirespirans</name>
    <dbReference type="NCBI Taxonomy" id="2795389"/>
    <lineage>
        <taxon>Bacteria</taxon>
        <taxon>Pseudomonadati</taxon>
        <taxon>Pseudomonadota</taxon>
        <taxon>Betaproteobacteria</taxon>
        <taxon>Rhodocyclales</taxon>
        <taxon>Zoogloeaceae</taxon>
        <taxon>Denitromonas</taxon>
    </lineage>
</organism>
<dbReference type="InterPro" id="IPR008869">
    <property type="entry name" value="MlaC/ttg2D"/>
</dbReference>
<sequence>MLRSLFASLLLLVALAATAQTDTPDTLVRNVTDEVLGILSEAPESQADRRQTAMRLIENKIAPHFDFTRMTALAVGQGWRQADEGQRDALTDAFRTLLVRTYANALGGYSGQKVHFKPSRAADAQDEATVRSEIRQAGAPPITVDYRLARTDGDWKVFDVVVNNVSLVTNYRSSFATELAQGGADGLIRALRDKNRQAADSG</sequence>
<keyword evidence="1" id="KW-0732">Signal</keyword>
<feature type="chain" id="PRO_5037856191" evidence="1">
    <location>
        <begin position="20"/>
        <end position="202"/>
    </location>
</feature>
<keyword evidence="3" id="KW-1185">Reference proteome</keyword>
<protein>
    <submittedName>
        <fullName evidence="2">ABC transporter substrate-binding protein</fullName>
    </submittedName>
</protein>
<reference evidence="3" key="1">
    <citation type="journal article" date="2022" name="ISME J.">
        <title>Genetic and phylogenetic analysis of dissimilatory iodate-reducing bacteria identifies potential niches across the world's oceans.</title>
        <authorList>
            <person name="Reyes-Umana V."/>
            <person name="Henning Z."/>
            <person name="Lee K."/>
            <person name="Barnum T.P."/>
            <person name="Coates J.D."/>
        </authorList>
    </citation>
    <scope>NUCLEOTIDE SEQUENCE [LARGE SCALE GENOMIC DNA]</scope>
    <source>
        <strain evidence="3">IR12</strain>
    </source>
</reference>
<dbReference type="Proteomes" id="UP000694660">
    <property type="component" value="Unassembled WGS sequence"/>
</dbReference>
<dbReference type="RefSeq" id="WP_214363623.1">
    <property type="nucleotide sequence ID" value="NZ_JAEKFT010000035.1"/>
</dbReference>
<dbReference type="PANTHER" id="PTHR36573">
    <property type="entry name" value="INTERMEMBRANE PHOSPHOLIPID TRANSPORT SYSTEM BINDING PROTEIN MLAC"/>
    <property type="match status" value="1"/>
</dbReference>
<dbReference type="Gene3D" id="1.10.10.640">
    <property type="entry name" value="phospholipid-binding protein"/>
    <property type="match status" value="1"/>
</dbReference>
<name>A0A944DEU4_DENI1</name>
<accession>A0A944DEU4</accession>
<evidence type="ECO:0000256" key="1">
    <source>
        <dbReference type="SAM" id="SignalP"/>
    </source>
</evidence>
<comment type="caution">
    <text evidence="2">The sequence shown here is derived from an EMBL/GenBank/DDBJ whole genome shotgun (WGS) entry which is preliminary data.</text>
</comment>
<evidence type="ECO:0000313" key="3">
    <source>
        <dbReference type="Proteomes" id="UP000694660"/>
    </source>
</evidence>
<evidence type="ECO:0000313" key="2">
    <source>
        <dbReference type="EMBL" id="MBT0963691.1"/>
    </source>
</evidence>
<proteinExistence type="predicted"/>
<dbReference type="AlphaFoldDB" id="A0A944DEU4"/>
<gene>
    <name evidence="2" type="ORF">I8J34_21130</name>
</gene>
<dbReference type="EMBL" id="JAEKFT010000035">
    <property type="protein sequence ID" value="MBT0963691.1"/>
    <property type="molecule type" value="Genomic_DNA"/>
</dbReference>